<name>A0A9R0QPT7_TRITD</name>
<reference evidence="8 9" key="1">
    <citation type="submission" date="2017-09" db="EMBL/GenBank/DDBJ databases">
        <authorList>
            <consortium name="International Durum Wheat Genome Sequencing Consortium (IDWGSC)"/>
            <person name="Milanesi L."/>
        </authorList>
    </citation>
    <scope>NUCLEOTIDE SEQUENCE [LARGE SCALE GENOMIC DNA]</scope>
    <source>
        <strain evidence="9">cv. Svevo</strain>
    </source>
</reference>
<evidence type="ECO:0000256" key="3">
    <source>
        <dbReference type="ARBA" id="ARBA00023015"/>
    </source>
</evidence>
<dbReference type="GO" id="GO:0046983">
    <property type="term" value="F:protein dimerization activity"/>
    <property type="evidence" value="ECO:0007669"/>
    <property type="project" value="InterPro"/>
</dbReference>
<evidence type="ECO:0000256" key="2">
    <source>
        <dbReference type="ARBA" id="ARBA00005510"/>
    </source>
</evidence>
<dbReference type="InterPro" id="IPR011598">
    <property type="entry name" value="bHLH_dom"/>
</dbReference>
<dbReference type="SUPFAM" id="SSF47459">
    <property type="entry name" value="HLH, helix-loop-helix DNA-binding domain"/>
    <property type="match status" value="1"/>
</dbReference>
<gene>
    <name evidence="8" type="ORF">TRITD_1Bv1G069350</name>
</gene>
<feature type="compositionally biased region" description="Low complexity" evidence="6">
    <location>
        <begin position="364"/>
        <end position="377"/>
    </location>
</feature>
<dbReference type="InterPro" id="IPR036638">
    <property type="entry name" value="HLH_DNA-bd_sf"/>
</dbReference>
<evidence type="ECO:0000256" key="5">
    <source>
        <dbReference type="ARBA" id="ARBA00023242"/>
    </source>
</evidence>
<comment type="subcellular location">
    <subcellularLocation>
        <location evidence="1">Nucleus</location>
    </subcellularLocation>
</comment>
<feature type="compositionally biased region" description="Polar residues" evidence="6">
    <location>
        <begin position="248"/>
        <end position="257"/>
    </location>
</feature>
<dbReference type="Gramene" id="TRITD1Bv1G069350.5">
    <property type="protein sequence ID" value="TRITD1Bv1G069350.5"/>
    <property type="gene ID" value="TRITD1Bv1G069350"/>
</dbReference>
<dbReference type="InterPro" id="IPR045239">
    <property type="entry name" value="bHLH95_bHLH"/>
</dbReference>
<keyword evidence="3" id="KW-0805">Transcription regulation</keyword>
<organism evidence="8 9">
    <name type="scientific">Triticum turgidum subsp. durum</name>
    <name type="common">Durum wheat</name>
    <name type="synonym">Triticum durum</name>
    <dbReference type="NCBI Taxonomy" id="4567"/>
    <lineage>
        <taxon>Eukaryota</taxon>
        <taxon>Viridiplantae</taxon>
        <taxon>Streptophyta</taxon>
        <taxon>Embryophyta</taxon>
        <taxon>Tracheophyta</taxon>
        <taxon>Spermatophyta</taxon>
        <taxon>Magnoliopsida</taxon>
        <taxon>Liliopsida</taxon>
        <taxon>Poales</taxon>
        <taxon>Poaceae</taxon>
        <taxon>BOP clade</taxon>
        <taxon>Pooideae</taxon>
        <taxon>Triticodae</taxon>
        <taxon>Triticeae</taxon>
        <taxon>Triticinae</taxon>
        <taxon>Triticum</taxon>
    </lineage>
</organism>
<dbReference type="PANTHER" id="PTHR16223:SF375">
    <property type="entry name" value="OS05G0228400 PROTEIN"/>
    <property type="match status" value="1"/>
</dbReference>
<evidence type="ECO:0000313" key="9">
    <source>
        <dbReference type="Proteomes" id="UP000324705"/>
    </source>
</evidence>
<dbReference type="InterPro" id="IPR045843">
    <property type="entry name" value="IND-like"/>
</dbReference>
<feature type="domain" description="BHLH" evidence="7">
    <location>
        <begin position="266"/>
        <end position="315"/>
    </location>
</feature>
<dbReference type="GO" id="GO:0000978">
    <property type="term" value="F:RNA polymerase II cis-regulatory region sequence-specific DNA binding"/>
    <property type="evidence" value="ECO:0007669"/>
    <property type="project" value="TreeGrafter"/>
</dbReference>
<protein>
    <recommendedName>
        <fullName evidence="7">BHLH domain-containing protein</fullName>
    </recommendedName>
</protein>
<dbReference type="AlphaFoldDB" id="A0A9R0QPT7"/>
<evidence type="ECO:0000259" key="7">
    <source>
        <dbReference type="PROSITE" id="PS50888"/>
    </source>
</evidence>
<feature type="region of interest" description="Disordered" evidence="6">
    <location>
        <begin position="358"/>
        <end position="377"/>
    </location>
</feature>
<evidence type="ECO:0000256" key="6">
    <source>
        <dbReference type="SAM" id="MobiDB-lite"/>
    </source>
</evidence>
<dbReference type="GO" id="GO:0005634">
    <property type="term" value="C:nucleus"/>
    <property type="evidence" value="ECO:0007669"/>
    <property type="project" value="UniProtKB-SubCell"/>
</dbReference>
<dbReference type="Proteomes" id="UP000324705">
    <property type="component" value="Chromosome 1B"/>
</dbReference>
<evidence type="ECO:0000313" key="8">
    <source>
        <dbReference type="EMBL" id="VAH15418.1"/>
    </source>
</evidence>
<keyword evidence="4" id="KW-0804">Transcription</keyword>
<dbReference type="EMBL" id="LT934112">
    <property type="protein sequence ID" value="VAH15418.1"/>
    <property type="molecule type" value="Genomic_DNA"/>
</dbReference>
<accession>A0A9R0QPT7</accession>
<feature type="region of interest" description="Disordered" evidence="6">
    <location>
        <begin position="50"/>
        <end position="75"/>
    </location>
</feature>
<feature type="region of interest" description="Disordered" evidence="6">
    <location>
        <begin position="229"/>
        <end position="274"/>
    </location>
</feature>
<dbReference type="CDD" id="cd11393">
    <property type="entry name" value="bHLH_AtbHLH_like"/>
    <property type="match status" value="1"/>
</dbReference>
<comment type="similarity">
    <text evidence="2">Belongs to the bHLH protein family.</text>
</comment>
<dbReference type="OMA" id="HTSECIS"/>
<keyword evidence="5" id="KW-0539">Nucleus</keyword>
<dbReference type="PANTHER" id="PTHR16223">
    <property type="entry name" value="TRANSCRIPTION FACTOR BHLH83-RELATED"/>
    <property type="match status" value="1"/>
</dbReference>
<proteinExistence type="inferred from homology"/>
<evidence type="ECO:0000256" key="1">
    <source>
        <dbReference type="ARBA" id="ARBA00004123"/>
    </source>
</evidence>
<dbReference type="PROSITE" id="PS50888">
    <property type="entry name" value="BHLH"/>
    <property type="match status" value="1"/>
</dbReference>
<sequence length="429" mass="45525">MRGESIPFSGKPGTHLPRSISSFSHQRRVMNRGEFQSSLVQQMIWSGTGDGGTSSIMSSLKPCHEEQEASPKLPSLSSPSMLFSQQFPHSSSGLGHINGVTSLLSLHDGSTGTQEHMPESWSQMIVSGGLVGGEEREGYSTTTALLSKGLENWGDHQAAASACMVGTKEDGSMPQSVAGGAPSYNFYGSHLAGDGHEIQPKSQLSQMLLASSPRSCVTTSLGSNMLDFSNSMAPPPPELRSHHHSDNSSECNSTATGSALKKARVQASSSAQSTLKVRKERLGDRITALHQIVSPFGKTDTASVLQETIGYVRFLLGQIEALSYPYMGHGSNGASIQNGPTRESNPGLFPEYPGQLLNHNNNTGGVQQQAPGQPEQQGYIQGAVNEEASKKDLRSRGLCLVPVSCTSHFGGDNAADYWAPAPLGGMILR</sequence>
<keyword evidence="9" id="KW-1185">Reference proteome</keyword>
<dbReference type="GO" id="GO:0000981">
    <property type="term" value="F:DNA-binding transcription factor activity, RNA polymerase II-specific"/>
    <property type="evidence" value="ECO:0007669"/>
    <property type="project" value="TreeGrafter"/>
</dbReference>
<evidence type="ECO:0000256" key="4">
    <source>
        <dbReference type="ARBA" id="ARBA00023163"/>
    </source>
</evidence>